<dbReference type="Gene3D" id="3.40.190.290">
    <property type="match status" value="1"/>
</dbReference>
<dbReference type="Pfam" id="PF03466">
    <property type="entry name" value="LysR_substrate"/>
    <property type="match status" value="1"/>
</dbReference>
<dbReference type="SUPFAM" id="SSF53850">
    <property type="entry name" value="Periplasmic binding protein-like II"/>
    <property type="match status" value="1"/>
</dbReference>
<evidence type="ECO:0000313" key="6">
    <source>
        <dbReference type="EMBL" id="KCV81807.1"/>
    </source>
</evidence>
<dbReference type="InterPro" id="IPR036390">
    <property type="entry name" value="WH_DNA-bd_sf"/>
</dbReference>
<dbReference type="InterPro" id="IPR058163">
    <property type="entry name" value="LysR-type_TF_proteobact-type"/>
</dbReference>
<dbReference type="STRING" id="1461693.ATO10_10690"/>
<dbReference type="FunFam" id="1.10.10.10:FF:000001">
    <property type="entry name" value="LysR family transcriptional regulator"/>
    <property type="match status" value="1"/>
</dbReference>
<dbReference type="InterPro" id="IPR036388">
    <property type="entry name" value="WH-like_DNA-bd_sf"/>
</dbReference>
<name>A0A058ZKU2_9RHOB</name>
<evidence type="ECO:0000256" key="3">
    <source>
        <dbReference type="ARBA" id="ARBA00023125"/>
    </source>
</evidence>
<dbReference type="InterPro" id="IPR000847">
    <property type="entry name" value="LysR_HTH_N"/>
</dbReference>
<evidence type="ECO:0000256" key="1">
    <source>
        <dbReference type="ARBA" id="ARBA00009437"/>
    </source>
</evidence>
<organism evidence="6 7">
    <name type="scientific">Actibacterium atlanticum</name>
    <dbReference type="NCBI Taxonomy" id="1461693"/>
    <lineage>
        <taxon>Bacteria</taxon>
        <taxon>Pseudomonadati</taxon>
        <taxon>Pseudomonadota</taxon>
        <taxon>Alphaproteobacteria</taxon>
        <taxon>Rhodobacterales</taxon>
        <taxon>Roseobacteraceae</taxon>
        <taxon>Actibacterium</taxon>
    </lineage>
</organism>
<dbReference type="PANTHER" id="PTHR30537:SF5">
    <property type="entry name" value="HTH-TYPE TRANSCRIPTIONAL ACTIVATOR TTDR-RELATED"/>
    <property type="match status" value="1"/>
</dbReference>
<accession>A0A058ZKU2</accession>
<dbReference type="Gene3D" id="1.10.10.10">
    <property type="entry name" value="Winged helix-like DNA-binding domain superfamily/Winged helix DNA-binding domain"/>
    <property type="match status" value="1"/>
</dbReference>
<comment type="caution">
    <text evidence="6">The sequence shown here is derived from an EMBL/GenBank/DDBJ whole genome shotgun (WGS) entry which is preliminary data.</text>
</comment>
<dbReference type="Pfam" id="PF00126">
    <property type="entry name" value="HTH_1"/>
    <property type="match status" value="1"/>
</dbReference>
<dbReference type="PROSITE" id="PS50931">
    <property type="entry name" value="HTH_LYSR"/>
    <property type="match status" value="1"/>
</dbReference>
<feature type="domain" description="HTH lysR-type" evidence="5">
    <location>
        <begin position="1"/>
        <end position="59"/>
    </location>
</feature>
<evidence type="ECO:0000313" key="7">
    <source>
        <dbReference type="Proteomes" id="UP000024836"/>
    </source>
</evidence>
<evidence type="ECO:0000256" key="4">
    <source>
        <dbReference type="ARBA" id="ARBA00023163"/>
    </source>
</evidence>
<dbReference type="CDD" id="cd08422">
    <property type="entry name" value="PBP2_CrgA_like"/>
    <property type="match status" value="1"/>
</dbReference>
<dbReference type="GO" id="GO:0003677">
    <property type="term" value="F:DNA binding"/>
    <property type="evidence" value="ECO:0007669"/>
    <property type="project" value="UniProtKB-KW"/>
</dbReference>
<dbReference type="GO" id="GO:0003700">
    <property type="term" value="F:DNA-binding transcription factor activity"/>
    <property type="evidence" value="ECO:0007669"/>
    <property type="project" value="InterPro"/>
</dbReference>
<sequence>MDRMTALETFVTAIETGSFNRAGQRINISQSAVSQQIKSLEQLMGHDLVVRSPKGVRTTEAGQIVYDRAQEILRNYNMMGDDVEALFQSVSGTVRISIGSYLGKLLVGPALIDLNSRYPELDLVIRLEDRLVDVVAENYDLAIRTGQLGDTSGYARKLATIDTMLFAAPSYLERHGIPTRPGDLEQMKFVQFNETGGDMRLALRDGDGTVDVAIPVGLSAASPELIIHAVLNGTGISRAPLLMIEDLLERGEVVPVLPDYPLETKDIHIIYPSRRAMTRTMQTVVTTLRTALAQHPSITLMRSANDA</sequence>
<evidence type="ECO:0000259" key="5">
    <source>
        <dbReference type="PROSITE" id="PS50931"/>
    </source>
</evidence>
<dbReference type="OrthoDB" id="9813056at2"/>
<dbReference type="PATRIC" id="fig|1461693.3.peg.2165"/>
<gene>
    <name evidence="6" type="ORF">ATO10_10690</name>
</gene>
<reference evidence="6 7" key="1">
    <citation type="submission" date="2013-04" db="EMBL/GenBank/DDBJ databases">
        <title>Shimia sp. 22II-S11-Z10 Genome Sequencing.</title>
        <authorList>
            <person name="Lai Q."/>
            <person name="Li G."/>
            <person name="Shao Z."/>
        </authorList>
    </citation>
    <scope>NUCLEOTIDE SEQUENCE [LARGE SCALE GENOMIC DNA]</scope>
    <source>
        <strain evidence="7">22II-S11-Z10</strain>
    </source>
</reference>
<dbReference type="AlphaFoldDB" id="A0A058ZKU2"/>
<keyword evidence="7" id="KW-1185">Reference proteome</keyword>
<dbReference type="EMBL" id="AQQY01000006">
    <property type="protein sequence ID" value="KCV81807.1"/>
    <property type="molecule type" value="Genomic_DNA"/>
</dbReference>
<dbReference type="PRINTS" id="PR00039">
    <property type="entry name" value="HTHLYSR"/>
</dbReference>
<dbReference type="RefSeq" id="WP_051598087.1">
    <property type="nucleotide sequence ID" value="NZ_AQQY01000006.1"/>
</dbReference>
<evidence type="ECO:0000256" key="2">
    <source>
        <dbReference type="ARBA" id="ARBA00023015"/>
    </source>
</evidence>
<dbReference type="SUPFAM" id="SSF46785">
    <property type="entry name" value="Winged helix' DNA-binding domain"/>
    <property type="match status" value="1"/>
</dbReference>
<keyword evidence="2" id="KW-0805">Transcription regulation</keyword>
<proteinExistence type="inferred from homology"/>
<dbReference type="Proteomes" id="UP000024836">
    <property type="component" value="Unassembled WGS sequence"/>
</dbReference>
<keyword evidence="4" id="KW-0804">Transcription</keyword>
<comment type="similarity">
    <text evidence="1">Belongs to the LysR transcriptional regulatory family.</text>
</comment>
<dbReference type="InterPro" id="IPR005119">
    <property type="entry name" value="LysR_subst-bd"/>
</dbReference>
<dbReference type="PANTHER" id="PTHR30537">
    <property type="entry name" value="HTH-TYPE TRANSCRIPTIONAL REGULATOR"/>
    <property type="match status" value="1"/>
</dbReference>
<protein>
    <submittedName>
        <fullName evidence="6">LysR family transcriptional regulator</fullName>
    </submittedName>
</protein>
<dbReference type="eggNOG" id="COG0583">
    <property type="taxonomic scope" value="Bacteria"/>
</dbReference>
<keyword evidence="3" id="KW-0238">DNA-binding</keyword>